<evidence type="ECO:0000313" key="3">
    <source>
        <dbReference type="EMBL" id="EPQ29428.1"/>
    </source>
</evidence>
<feature type="compositionally biased region" description="Low complexity" evidence="1">
    <location>
        <begin position="406"/>
        <end position="426"/>
    </location>
</feature>
<feature type="region of interest" description="Disordered" evidence="1">
    <location>
        <begin position="1"/>
        <end position="100"/>
    </location>
</feature>
<sequence length="814" mass="84610">MSSSPWLASTSNSDTPDAIDPWSEGGNGMRSRLGSRAASSSHLSVQASGSRQVDKHPLRSPSPNTVQPGTSTGLRSRRSASDSPPGESLPVSTSSRSTPGGIASEWRAISAGLAGLFGSATAGDRYEWPEDPVTGPAQAPRYRNESRSAHAEDQGRKGHPPSALDKLEGWFGLRDNSHPRDGRLASASHPSLRTASSQSAPAQEAQVRVLIHPVAPTDTLSSLALHYGADIQTLRRSNKLWPGDAVQMRSVMYIPIDSCKHRPPNAEIKVFASDGGAIVPSEQQGGTTAALKLAFVPKEDEEDYTEVAANGSLSAAANSLGPPAEDPASDFMPDTNKSYADEGIPGSVALGRSSTLSRTGSISRLGGGYPSSLAPSSRPDRRLGAVPASDTNSHSGAGLERTHSRTGSVGASTSASASAASSGFVAPKGPIHVSKVPAEKLKFFTPSEKRRAMTDDGERKPTFGVGPGHPDYQPGDSGLDDLLKQRSDEAPEDRPRKSAAAPTANARPSLLSHVSDLSSTATSDNHDVDSDADWKPNVWKFGESRSRSARGSESRPSVGADSGGVVFDAGIESDRHHAPSAAGDHLSASVHAVNGPSSYAGWNDAPPPDAIVAKAYDGGAGYRKRQHQKHHRLLHDLAAGLPANTGAASKWARPINFGDSLPPSVPVASGSIGRSGAISPLPPGGKGFGRLLNDTIRGRISVEGALGAALDEVRTKTALDLPHHEAARQARPPATPVAPPPKVSLVNDGATSQNQRPSSREHELNKFVAAGGHADGDTRAGGPSGGLAPSASPWRSGSGQQPRARHRSQADKDD</sequence>
<evidence type="ECO:0000259" key="2">
    <source>
        <dbReference type="PROSITE" id="PS51782"/>
    </source>
</evidence>
<feature type="region of interest" description="Disordered" evidence="1">
    <location>
        <begin position="724"/>
        <end position="814"/>
    </location>
</feature>
<feature type="domain" description="LysM" evidence="2">
    <location>
        <begin position="210"/>
        <end position="254"/>
    </location>
</feature>
<dbReference type="Pfam" id="PF01476">
    <property type="entry name" value="LysM"/>
    <property type="match status" value="1"/>
</dbReference>
<dbReference type="OrthoDB" id="2107166at2759"/>
<feature type="compositionally biased region" description="Basic and acidic residues" evidence="1">
    <location>
        <begin position="437"/>
        <end position="461"/>
    </location>
</feature>
<feature type="compositionally biased region" description="Basic and acidic residues" evidence="1">
    <location>
        <begin position="142"/>
        <end position="156"/>
    </location>
</feature>
<evidence type="ECO:0000313" key="4">
    <source>
        <dbReference type="Proteomes" id="UP000053664"/>
    </source>
</evidence>
<dbReference type="Gene3D" id="3.10.350.10">
    <property type="entry name" value="LysM domain"/>
    <property type="match status" value="1"/>
</dbReference>
<accession>A0A061HA04</accession>
<dbReference type="KEGG" id="pfp:PFL1_03183"/>
<dbReference type="RefSeq" id="XP_007878890.1">
    <property type="nucleotide sequence ID" value="XM_007880699.1"/>
</dbReference>
<feature type="compositionally biased region" description="Polar residues" evidence="1">
    <location>
        <begin position="61"/>
        <end position="74"/>
    </location>
</feature>
<feature type="region of interest" description="Disordered" evidence="1">
    <location>
        <begin position="125"/>
        <end position="201"/>
    </location>
</feature>
<name>A0A061HA04_9BASI</name>
<dbReference type="AlphaFoldDB" id="A0A061HA04"/>
<evidence type="ECO:0000256" key="1">
    <source>
        <dbReference type="SAM" id="MobiDB-lite"/>
    </source>
</evidence>
<organism evidence="3 4">
    <name type="scientific">Pseudozyma flocculosa PF-1</name>
    <dbReference type="NCBI Taxonomy" id="1277687"/>
    <lineage>
        <taxon>Eukaryota</taxon>
        <taxon>Fungi</taxon>
        <taxon>Dikarya</taxon>
        <taxon>Basidiomycota</taxon>
        <taxon>Ustilaginomycotina</taxon>
        <taxon>Ustilaginomycetes</taxon>
        <taxon>Ustilaginales</taxon>
        <taxon>Ustilaginaceae</taxon>
        <taxon>Pseudozyma</taxon>
    </lineage>
</organism>
<dbReference type="EMBL" id="KE361631">
    <property type="protein sequence ID" value="EPQ29428.1"/>
    <property type="molecule type" value="Genomic_DNA"/>
</dbReference>
<feature type="compositionally biased region" description="Basic and acidic residues" evidence="1">
    <location>
        <begin position="481"/>
        <end position="496"/>
    </location>
</feature>
<protein>
    <recommendedName>
        <fullName evidence="2">LysM domain-containing protein</fullName>
    </recommendedName>
</protein>
<feature type="compositionally biased region" description="Low complexity" evidence="1">
    <location>
        <begin position="30"/>
        <end position="44"/>
    </location>
</feature>
<feature type="region of interest" description="Disordered" evidence="1">
    <location>
        <begin position="315"/>
        <end position="567"/>
    </location>
</feature>
<dbReference type="eggNOG" id="ENOG502SBZ1">
    <property type="taxonomic scope" value="Eukaryota"/>
</dbReference>
<dbReference type="HOGENOM" id="CLU_023469_0_0_1"/>
<feature type="compositionally biased region" description="Pro residues" evidence="1">
    <location>
        <begin position="733"/>
        <end position="742"/>
    </location>
</feature>
<feature type="compositionally biased region" description="Basic and acidic residues" evidence="1">
    <location>
        <begin position="542"/>
        <end position="553"/>
    </location>
</feature>
<feature type="compositionally biased region" description="Polar residues" evidence="1">
    <location>
        <begin position="1"/>
        <end position="15"/>
    </location>
</feature>
<feature type="compositionally biased region" description="Basic and acidic residues" evidence="1">
    <location>
        <begin position="524"/>
        <end position="534"/>
    </location>
</feature>
<dbReference type="GeneID" id="19317294"/>
<dbReference type="InterPro" id="IPR018392">
    <property type="entry name" value="LysM"/>
</dbReference>
<reference evidence="3 4" key="1">
    <citation type="journal article" date="2013" name="Plant Cell">
        <title>The transition from a phytopathogenic smut ancestor to an anamorphic biocontrol agent deciphered by comparative whole-genome analysis.</title>
        <authorList>
            <person name="Lefebvre F."/>
            <person name="Joly D.L."/>
            <person name="Labbe C."/>
            <person name="Teichmann B."/>
            <person name="Linning R."/>
            <person name="Belzile F."/>
            <person name="Bakkeren G."/>
            <person name="Belanger R.R."/>
        </authorList>
    </citation>
    <scope>NUCLEOTIDE SEQUENCE [LARGE SCALE GENOMIC DNA]</scope>
    <source>
        <strain evidence="3 4">PF-1</strain>
    </source>
</reference>
<feature type="compositionally biased region" description="Polar residues" evidence="1">
    <location>
        <begin position="352"/>
        <end position="362"/>
    </location>
</feature>
<dbReference type="PROSITE" id="PS51782">
    <property type="entry name" value="LYSM"/>
    <property type="match status" value="1"/>
</dbReference>
<dbReference type="Proteomes" id="UP000053664">
    <property type="component" value="Unassembled WGS sequence"/>
</dbReference>
<proteinExistence type="predicted"/>
<dbReference type="InterPro" id="IPR036779">
    <property type="entry name" value="LysM_dom_sf"/>
</dbReference>
<dbReference type="SUPFAM" id="SSF54106">
    <property type="entry name" value="LysM domain"/>
    <property type="match status" value="1"/>
</dbReference>
<gene>
    <name evidence="3" type="ORF">PFL1_03183</name>
</gene>